<evidence type="ECO:0000313" key="7">
    <source>
        <dbReference type="EMBL" id="MCW3485206.1"/>
    </source>
</evidence>
<dbReference type="SUPFAM" id="SSF46785">
    <property type="entry name" value="Winged helix' DNA-binding domain"/>
    <property type="match status" value="1"/>
</dbReference>
<keyword evidence="4" id="KW-0238">DNA-binding</keyword>
<dbReference type="Proteomes" id="UP001207742">
    <property type="component" value="Unassembled WGS sequence"/>
</dbReference>
<protein>
    <submittedName>
        <fullName evidence="7">PLP-dependent aminotransferase family protein</fullName>
    </submittedName>
</protein>
<evidence type="ECO:0000259" key="6">
    <source>
        <dbReference type="PROSITE" id="PS50949"/>
    </source>
</evidence>
<dbReference type="PANTHER" id="PTHR46577:SF1">
    <property type="entry name" value="HTH-TYPE TRANSCRIPTIONAL REGULATORY PROTEIN GABR"/>
    <property type="match status" value="1"/>
</dbReference>
<dbReference type="InterPro" id="IPR036388">
    <property type="entry name" value="WH-like_DNA-bd_sf"/>
</dbReference>
<dbReference type="InterPro" id="IPR036390">
    <property type="entry name" value="WH_DNA-bd_sf"/>
</dbReference>
<evidence type="ECO:0000256" key="2">
    <source>
        <dbReference type="ARBA" id="ARBA00022898"/>
    </source>
</evidence>
<reference evidence="7 8" key="1">
    <citation type="submission" date="2022-10" db="EMBL/GenBank/DDBJ databases">
        <title>Chitinophaga nivalis PC15 sp. nov., isolated from Pyeongchang county, South Korea.</title>
        <authorList>
            <person name="Trinh H.N."/>
        </authorList>
    </citation>
    <scope>NUCLEOTIDE SEQUENCE [LARGE SCALE GENOMIC DNA]</scope>
    <source>
        <strain evidence="7 8">PC14</strain>
    </source>
</reference>
<dbReference type="Gene3D" id="3.40.640.10">
    <property type="entry name" value="Type I PLP-dependent aspartate aminotransferase-like (Major domain)"/>
    <property type="match status" value="1"/>
</dbReference>
<dbReference type="EMBL" id="JAPDNS010000001">
    <property type="protein sequence ID" value="MCW3485206.1"/>
    <property type="molecule type" value="Genomic_DNA"/>
</dbReference>
<dbReference type="CDD" id="cd00609">
    <property type="entry name" value="AAT_like"/>
    <property type="match status" value="1"/>
</dbReference>
<comment type="caution">
    <text evidence="7">The sequence shown here is derived from an EMBL/GenBank/DDBJ whole genome shotgun (WGS) entry which is preliminary data.</text>
</comment>
<name>A0ABT3IMK4_9BACT</name>
<sequence length="487" mass="54289">MLRPWKTILQLTLHSSKTVSQQIADGIINEIKKGRLKPGMSLPGSRVLADDLGVNRKTVVIAYTTLTDEGWLSTAYKAGTFVSDTLPDTPPVPHYKKQTPGKAESNFRFNAFTIPPIISHASNKTHIIFNDGLPDARLAPLDQLAKAYKRIFQQKARWRLMGYGSEKGEDSLRAALCKMLNHDRGLSIDPGNILVTRGSQMALYLTAHTLVQPGDVVAMETPGYLPAWETFKKAGARMQPVKVDEQGICVQELEKICRRKKIKAVYVTPHHQFPTTVSMKIDRRLQLIALSARYGFAIVEDDYDHEYHFGLRSLLPLASMEAAANVIYISSLSKLISPAIRIGYLAGPQPFIDAVAALRTIIDRQGDPVMEYAVAELMEAGEIHKHARRAFGIYKERRAHMAACLDQYLLRHITYQQPEGGLAYWVQFRKTVDTAALCQQLLKKGVQLIDTERFSFNKTPLHALRLGYASLTPEELTAGIAAIASVL</sequence>
<gene>
    <name evidence="7" type="ORF">OL497_14955</name>
</gene>
<comment type="similarity">
    <text evidence="1">In the C-terminal section; belongs to the class-I pyridoxal-phosphate-dependent aminotransferase family.</text>
</comment>
<dbReference type="PROSITE" id="PS50949">
    <property type="entry name" value="HTH_GNTR"/>
    <property type="match status" value="1"/>
</dbReference>
<dbReference type="SMART" id="SM00345">
    <property type="entry name" value="HTH_GNTR"/>
    <property type="match status" value="1"/>
</dbReference>
<evidence type="ECO:0000256" key="4">
    <source>
        <dbReference type="ARBA" id="ARBA00023125"/>
    </source>
</evidence>
<dbReference type="SUPFAM" id="SSF53383">
    <property type="entry name" value="PLP-dependent transferases"/>
    <property type="match status" value="1"/>
</dbReference>
<dbReference type="Pfam" id="PF00155">
    <property type="entry name" value="Aminotran_1_2"/>
    <property type="match status" value="1"/>
</dbReference>
<keyword evidence="5" id="KW-0804">Transcription</keyword>
<evidence type="ECO:0000313" key="8">
    <source>
        <dbReference type="Proteomes" id="UP001207742"/>
    </source>
</evidence>
<dbReference type="InterPro" id="IPR015424">
    <property type="entry name" value="PyrdxlP-dep_Trfase"/>
</dbReference>
<dbReference type="GO" id="GO:0008483">
    <property type="term" value="F:transaminase activity"/>
    <property type="evidence" value="ECO:0007669"/>
    <property type="project" value="UniProtKB-KW"/>
</dbReference>
<dbReference type="Gene3D" id="1.10.10.10">
    <property type="entry name" value="Winged helix-like DNA-binding domain superfamily/Winged helix DNA-binding domain"/>
    <property type="match status" value="1"/>
</dbReference>
<proteinExistence type="inferred from homology"/>
<dbReference type="InterPro" id="IPR051446">
    <property type="entry name" value="HTH_trans_reg/aminotransferase"/>
</dbReference>
<evidence type="ECO:0000256" key="1">
    <source>
        <dbReference type="ARBA" id="ARBA00005384"/>
    </source>
</evidence>
<feature type="domain" description="HTH gntR-type" evidence="6">
    <location>
        <begin position="17"/>
        <end position="85"/>
    </location>
</feature>
<keyword evidence="8" id="KW-1185">Reference proteome</keyword>
<keyword evidence="7" id="KW-0808">Transferase</keyword>
<organism evidence="7 8">
    <name type="scientific">Chitinophaga nivalis</name>
    <dbReference type="NCBI Taxonomy" id="2991709"/>
    <lineage>
        <taxon>Bacteria</taxon>
        <taxon>Pseudomonadati</taxon>
        <taxon>Bacteroidota</taxon>
        <taxon>Chitinophagia</taxon>
        <taxon>Chitinophagales</taxon>
        <taxon>Chitinophagaceae</taxon>
        <taxon>Chitinophaga</taxon>
    </lineage>
</organism>
<dbReference type="InterPro" id="IPR004839">
    <property type="entry name" value="Aminotransferase_I/II_large"/>
</dbReference>
<dbReference type="InterPro" id="IPR015421">
    <property type="entry name" value="PyrdxlP-dep_Trfase_major"/>
</dbReference>
<dbReference type="PANTHER" id="PTHR46577">
    <property type="entry name" value="HTH-TYPE TRANSCRIPTIONAL REGULATORY PROTEIN GABR"/>
    <property type="match status" value="1"/>
</dbReference>
<accession>A0ABT3IMK4</accession>
<keyword evidence="3" id="KW-0805">Transcription regulation</keyword>
<dbReference type="InterPro" id="IPR000524">
    <property type="entry name" value="Tscrpt_reg_HTH_GntR"/>
</dbReference>
<dbReference type="RefSeq" id="WP_264731360.1">
    <property type="nucleotide sequence ID" value="NZ_JAPDNR010000001.1"/>
</dbReference>
<evidence type="ECO:0000256" key="3">
    <source>
        <dbReference type="ARBA" id="ARBA00023015"/>
    </source>
</evidence>
<dbReference type="CDD" id="cd07377">
    <property type="entry name" value="WHTH_GntR"/>
    <property type="match status" value="1"/>
</dbReference>
<dbReference type="Pfam" id="PF00392">
    <property type="entry name" value="GntR"/>
    <property type="match status" value="1"/>
</dbReference>
<keyword evidence="2" id="KW-0663">Pyridoxal phosphate</keyword>
<keyword evidence="7" id="KW-0032">Aminotransferase</keyword>
<evidence type="ECO:0000256" key="5">
    <source>
        <dbReference type="ARBA" id="ARBA00023163"/>
    </source>
</evidence>